<evidence type="ECO:0000313" key="4">
    <source>
        <dbReference type="Proteomes" id="UP001190700"/>
    </source>
</evidence>
<evidence type="ECO:0000313" key="3">
    <source>
        <dbReference type="EMBL" id="KAK3241808.1"/>
    </source>
</evidence>
<dbReference type="EMBL" id="LGRX02033308">
    <property type="protein sequence ID" value="KAK3241808.1"/>
    <property type="molecule type" value="Genomic_DNA"/>
</dbReference>
<feature type="compositionally biased region" description="Acidic residues" evidence="1">
    <location>
        <begin position="74"/>
        <end position="89"/>
    </location>
</feature>
<keyword evidence="4" id="KW-1185">Reference proteome</keyword>
<feature type="compositionally biased region" description="Acidic residues" evidence="1">
    <location>
        <begin position="182"/>
        <end position="199"/>
    </location>
</feature>
<dbReference type="PROSITE" id="PS50076">
    <property type="entry name" value="DNAJ_2"/>
    <property type="match status" value="1"/>
</dbReference>
<dbReference type="Proteomes" id="UP001190700">
    <property type="component" value="Unassembled WGS sequence"/>
</dbReference>
<dbReference type="InterPro" id="IPR036869">
    <property type="entry name" value="J_dom_sf"/>
</dbReference>
<evidence type="ECO:0000256" key="1">
    <source>
        <dbReference type="SAM" id="MobiDB-lite"/>
    </source>
</evidence>
<dbReference type="SUPFAM" id="SSF46565">
    <property type="entry name" value="Chaperone J-domain"/>
    <property type="match status" value="1"/>
</dbReference>
<feature type="region of interest" description="Disordered" evidence="1">
    <location>
        <begin position="66"/>
        <end position="105"/>
    </location>
</feature>
<accession>A0AAE0EUZ3</accession>
<reference evidence="3 4" key="1">
    <citation type="journal article" date="2015" name="Genome Biol. Evol.">
        <title>Comparative Genomics of a Bacterivorous Green Alga Reveals Evolutionary Causalities and Consequences of Phago-Mixotrophic Mode of Nutrition.</title>
        <authorList>
            <person name="Burns J.A."/>
            <person name="Paasch A."/>
            <person name="Narechania A."/>
            <person name="Kim E."/>
        </authorList>
    </citation>
    <scope>NUCLEOTIDE SEQUENCE [LARGE SCALE GENOMIC DNA]</scope>
    <source>
        <strain evidence="3 4">PLY_AMNH</strain>
    </source>
</reference>
<proteinExistence type="predicted"/>
<name>A0AAE0EUZ3_9CHLO</name>
<dbReference type="AlphaFoldDB" id="A0AAE0EUZ3"/>
<comment type="caution">
    <text evidence="3">The sequence shown here is derived from an EMBL/GenBank/DDBJ whole genome shotgun (WGS) entry which is preliminary data.</text>
</comment>
<dbReference type="InterPro" id="IPR001623">
    <property type="entry name" value="DnaJ_domain"/>
</dbReference>
<gene>
    <name evidence="3" type="ORF">CYMTET_48461</name>
</gene>
<protein>
    <recommendedName>
        <fullName evidence="2">J domain-containing protein</fullName>
    </recommendedName>
</protein>
<feature type="region of interest" description="Disordered" evidence="1">
    <location>
        <begin position="175"/>
        <end position="223"/>
    </location>
</feature>
<evidence type="ECO:0000259" key="2">
    <source>
        <dbReference type="PROSITE" id="PS50076"/>
    </source>
</evidence>
<sequence>MSDTEYCNSSDEQEDAFYYPDLRKHEFDLFKTLKVQRPHGSDAVTGGHTRLRAAYHKLVMRHHPSMVYTPYQQPEDETEGEPKEEDGEEGSSGCNTKPAEDDVSKHPHLKFHQVSLAYAILKDPDLRRIYVECGYRAVVQAEAYAEWSVFDTDAYQMYNDFFAGVDEGDREYLLLNGPDQPDQSESENESEEDLEECLAEETRTKESSGNHSRFSKAEEDEDMSLPFPPMSVAASVGASPAVFFSQRAKVKDLWEDLHTRMTDEKDEKETSKSQDIVERGAVEKQGRARAPRAHLNHFVSTFSATPFQSFINKTRHAARKNRKLAKMMEEALAATQGS</sequence>
<dbReference type="Gene3D" id="1.10.287.110">
    <property type="entry name" value="DnaJ domain"/>
    <property type="match status" value="1"/>
</dbReference>
<organism evidence="3 4">
    <name type="scientific">Cymbomonas tetramitiformis</name>
    <dbReference type="NCBI Taxonomy" id="36881"/>
    <lineage>
        <taxon>Eukaryota</taxon>
        <taxon>Viridiplantae</taxon>
        <taxon>Chlorophyta</taxon>
        <taxon>Pyramimonadophyceae</taxon>
        <taxon>Pyramimonadales</taxon>
        <taxon>Pyramimonadaceae</taxon>
        <taxon>Cymbomonas</taxon>
    </lineage>
</organism>
<feature type="domain" description="J" evidence="2">
    <location>
        <begin position="28"/>
        <end position="134"/>
    </location>
</feature>